<evidence type="ECO:0000313" key="1">
    <source>
        <dbReference type="EMBL" id="AEH41475.1"/>
    </source>
</evidence>
<reference evidence="1" key="1">
    <citation type="journal article" date="2011" name="World J. Microbiol. Biotechnol.">
        <title>Construction and characterization of a full-length cDNA library from mycobiont of Endocarpon pusillum (lichen-forming Ascomycota).</title>
        <authorList>
            <person name="Wang Y.-Y."/>
            <person name="Zhang T."/>
            <person name="Zhou Q.-M."/>
            <person name="Wei J.-C."/>
        </authorList>
    </citation>
    <scope>NUCLEOTIDE SEQUENCE</scope>
</reference>
<name>F8QWV9_9EURO</name>
<protein>
    <submittedName>
        <fullName evidence="1">Uncharacterized protein</fullName>
    </submittedName>
</protein>
<dbReference type="EMBL" id="HM193150">
    <property type="protein sequence ID" value="AEH41475.1"/>
    <property type="molecule type" value="mRNA"/>
</dbReference>
<accession>F8QWV9</accession>
<sequence>MVKTTPRRNSSLHRHLAHMGPRLLNCKHLPSKCITQLHAHLKTDSILPLHQPIHPHPPKKGRTSMWLLHRANRLMQLFQFRALMLHP</sequence>
<organism evidence="1">
    <name type="scientific">Endocarpon pusillum</name>
    <dbReference type="NCBI Taxonomy" id="364733"/>
    <lineage>
        <taxon>Eukaryota</taxon>
        <taxon>Fungi</taxon>
        <taxon>Dikarya</taxon>
        <taxon>Ascomycota</taxon>
        <taxon>Pezizomycotina</taxon>
        <taxon>Eurotiomycetes</taxon>
        <taxon>Chaetothyriomycetidae</taxon>
        <taxon>Verrucariales</taxon>
        <taxon>Verrucariaceae</taxon>
        <taxon>Endocarpon</taxon>
    </lineage>
</organism>
<proteinExistence type="evidence at transcript level"/>
<dbReference type="AlphaFoldDB" id="F8QWV9"/>